<organism evidence="1 2">
    <name type="scientific">Araneus ventricosus</name>
    <name type="common">Orbweaver spider</name>
    <name type="synonym">Epeira ventricosa</name>
    <dbReference type="NCBI Taxonomy" id="182803"/>
    <lineage>
        <taxon>Eukaryota</taxon>
        <taxon>Metazoa</taxon>
        <taxon>Ecdysozoa</taxon>
        <taxon>Arthropoda</taxon>
        <taxon>Chelicerata</taxon>
        <taxon>Arachnida</taxon>
        <taxon>Araneae</taxon>
        <taxon>Araneomorphae</taxon>
        <taxon>Entelegynae</taxon>
        <taxon>Araneoidea</taxon>
        <taxon>Araneidae</taxon>
        <taxon>Araneus</taxon>
    </lineage>
</organism>
<evidence type="ECO:0000313" key="2">
    <source>
        <dbReference type="Proteomes" id="UP000499080"/>
    </source>
</evidence>
<comment type="caution">
    <text evidence="1">The sequence shown here is derived from an EMBL/GenBank/DDBJ whole genome shotgun (WGS) entry which is preliminary data.</text>
</comment>
<dbReference type="EMBL" id="BGPR01000275">
    <property type="protein sequence ID" value="GBM09726.1"/>
    <property type="molecule type" value="Genomic_DNA"/>
</dbReference>
<dbReference type="AlphaFoldDB" id="A0A4Y2D0U3"/>
<proteinExistence type="predicted"/>
<dbReference type="Proteomes" id="UP000499080">
    <property type="component" value="Unassembled WGS sequence"/>
</dbReference>
<protein>
    <submittedName>
        <fullName evidence="1">Uncharacterized protein</fullName>
    </submittedName>
</protein>
<evidence type="ECO:0000313" key="1">
    <source>
        <dbReference type="EMBL" id="GBM09726.1"/>
    </source>
</evidence>
<name>A0A4Y2D0U3_ARAVE</name>
<keyword evidence="2" id="KW-1185">Reference proteome</keyword>
<gene>
    <name evidence="1" type="ORF">AVEN_101779_1</name>
</gene>
<accession>A0A4Y2D0U3</accession>
<sequence>MENKLCDLESLPDLFNDTGDEIYFVHSTSNESSDVSFIRSLRKLNAYNLSAYYTPTKQVYYAFWSENLSGRSGNDIASAFHKTLTVLAEENVITELITWSDSFVPQKLKFHHFKLSSTTFSQG</sequence>
<reference evidence="1 2" key="1">
    <citation type="journal article" date="2019" name="Sci. Rep.">
        <title>Orb-weaving spider Araneus ventricosus genome elucidates the spidroin gene catalogue.</title>
        <authorList>
            <person name="Kono N."/>
            <person name="Nakamura H."/>
            <person name="Ohtoshi R."/>
            <person name="Moran D.A.P."/>
            <person name="Shinohara A."/>
            <person name="Yoshida Y."/>
            <person name="Fujiwara M."/>
            <person name="Mori M."/>
            <person name="Tomita M."/>
            <person name="Arakawa K."/>
        </authorList>
    </citation>
    <scope>NUCLEOTIDE SEQUENCE [LARGE SCALE GENOMIC DNA]</scope>
</reference>